<comment type="caution">
    <text evidence="9">The sequence shown here is derived from an EMBL/GenBank/DDBJ whole genome shotgun (WGS) entry which is preliminary data.</text>
</comment>
<protein>
    <recommendedName>
        <fullName evidence="5">Ribosome maturation factor RimM</fullName>
    </recommendedName>
</protein>
<evidence type="ECO:0000256" key="3">
    <source>
        <dbReference type="ARBA" id="ARBA00022552"/>
    </source>
</evidence>
<name>A0ABV8UNU2_9PROT</name>
<evidence type="ECO:0000256" key="2">
    <source>
        <dbReference type="ARBA" id="ARBA00022517"/>
    </source>
</evidence>
<evidence type="ECO:0000256" key="4">
    <source>
        <dbReference type="ARBA" id="ARBA00023186"/>
    </source>
</evidence>
<feature type="domain" description="Ribosome maturation factor RimM PRC barrel" evidence="8">
    <location>
        <begin position="100"/>
        <end position="165"/>
    </location>
</feature>
<dbReference type="SUPFAM" id="SSF50346">
    <property type="entry name" value="PRC-barrel domain"/>
    <property type="match status" value="1"/>
</dbReference>
<keyword evidence="4 5" id="KW-0143">Chaperone</keyword>
<dbReference type="Pfam" id="PF24986">
    <property type="entry name" value="PRC_RimM"/>
    <property type="match status" value="1"/>
</dbReference>
<dbReference type="NCBIfam" id="TIGR02273">
    <property type="entry name" value="16S_RimM"/>
    <property type="match status" value="1"/>
</dbReference>
<dbReference type="Gene3D" id="2.30.30.240">
    <property type="entry name" value="PRC-barrel domain"/>
    <property type="match status" value="1"/>
</dbReference>
<comment type="function">
    <text evidence="5">An accessory protein needed during the final step in the assembly of 30S ribosomal subunit, possibly for assembly of the head region. Essential for efficient processing of 16S rRNA. May be needed both before and after RbfA during the maturation of 16S rRNA. It has affinity for free ribosomal 30S subunits but not for 70S ribosomes.</text>
</comment>
<comment type="similarity">
    <text evidence="5">Belongs to the RimM family.</text>
</comment>
<dbReference type="InterPro" id="IPR009000">
    <property type="entry name" value="Transl_B-barrel_sf"/>
</dbReference>
<dbReference type="EMBL" id="JBHSCW010000010">
    <property type="protein sequence ID" value="MFC4352880.1"/>
    <property type="molecule type" value="Genomic_DNA"/>
</dbReference>
<reference evidence="10" key="1">
    <citation type="journal article" date="2019" name="Int. J. Syst. Evol. Microbiol.">
        <title>The Global Catalogue of Microorganisms (GCM) 10K type strain sequencing project: providing services to taxonomists for standard genome sequencing and annotation.</title>
        <authorList>
            <consortium name="The Broad Institute Genomics Platform"/>
            <consortium name="The Broad Institute Genome Sequencing Center for Infectious Disease"/>
            <person name="Wu L."/>
            <person name="Ma J."/>
        </authorList>
    </citation>
    <scope>NUCLEOTIDE SEQUENCE [LARGE SCALE GENOMIC DNA]</scope>
    <source>
        <strain evidence="10">CECT 8472</strain>
    </source>
</reference>
<evidence type="ECO:0000313" key="9">
    <source>
        <dbReference type="EMBL" id="MFC4352880.1"/>
    </source>
</evidence>
<keyword evidence="10" id="KW-1185">Reference proteome</keyword>
<dbReference type="Pfam" id="PF01782">
    <property type="entry name" value="RimM"/>
    <property type="match status" value="1"/>
</dbReference>
<evidence type="ECO:0000256" key="5">
    <source>
        <dbReference type="HAMAP-Rule" id="MF_00014"/>
    </source>
</evidence>
<evidence type="ECO:0000259" key="7">
    <source>
        <dbReference type="Pfam" id="PF01782"/>
    </source>
</evidence>
<dbReference type="SUPFAM" id="SSF50447">
    <property type="entry name" value="Translation proteins"/>
    <property type="match status" value="1"/>
</dbReference>
<comment type="subcellular location">
    <subcellularLocation>
        <location evidence="5">Cytoplasm</location>
    </subcellularLocation>
</comment>
<organism evidence="9 10">
    <name type="scientific">Fodinicurvata halophila</name>
    <dbReference type="NCBI Taxonomy" id="1419723"/>
    <lineage>
        <taxon>Bacteria</taxon>
        <taxon>Pseudomonadati</taxon>
        <taxon>Pseudomonadota</taxon>
        <taxon>Alphaproteobacteria</taxon>
        <taxon>Rhodospirillales</taxon>
        <taxon>Rhodovibrionaceae</taxon>
        <taxon>Fodinicurvata</taxon>
    </lineage>
</organism>
<comment type="subunit">
    <text evidence="5">Binds ribosomal protein uS19.</text>
</comment>
<evidence type="ECO:0000259" key="8">
    <source>
        <dbReference type="Pfam" id="PF24986"/>
    </source>
</evidence>
<keyword evidence="2 5" id="KW-0690">Ribosome biogenesis</keyword>
<feature type="region of interest" description="Disordered" evidence="6">
    <location>
        <begin position="160"/>
        <end position="183"/>
    </location>
</feature>
<evidence type="ECO:0000313" key="10">
    <source>
        <dbReference type="Proteomes" id="UP001595799"/>
    </source>
</evidence>
<dbReference type="Gene3D" id="2.40.30.60">
    <property type="entry name" value="RimM"/>
    <property type="match status" value="1"/>
</dbReference>
<gene>
    <name evidence="5 9" type="primary">rimM</name>
    <name evidence="9" type="ORF">ACFOW6_15115</name>
</gene>
<dbReference type="InterPro" id="IPR011961">
    <property type="entry name" value="RimM"/>
</dbReference>
<dbReference type="InterPro" id="IPR002676">
    <property type="entry name" value="RimM_N"/>
</dbReference>
<dbReference type="RefSeq" id="WP_382423258.1">
    <property type="nucleotide sequence ID" value="NZ_JBHSCW010000010.1"/>
</dbReference>
<dbReference type="PANTHER" id="PTHR33692">
    <property type="entry name" value="RIBOSOME MATURATION FACTOR RIMM"/>
    <property type="match status" value="1"/>
</dbReference>
<evidence type="ECO:0000256" key="1">
    <source>
        <dbReference type="ARBA" id="ARBA00022490"/>
    </source>
</evidence>
<comment type="domain">
    <text evidence="5">The PRC barrel domain binds ribosomal protein uS19.</text>
</comment>
<keyword evidence="1 5" id="KW-0963">Cytoplasm</keyword>
<accession>A0ABV8UNU2</accession>
<dbReference type="Proteomes" id="UP001595799">
    <property type="component" value="Unassembled WGS sequence"/>
</dbReference>
<feature type="domain" description="RimM N-terminal" evidence="7">
    <location>
        <begin position="9"/>
        <end position="86"/>
    </location>
</feature>
<sequence length="183" mass="19869">MTPEKLVCLAAVAGAHGVRGQVTLKTFTETPESVTAYGPLQDEEGNSYRLKVKGEARGLLIAEVEGVTDRDAAESLKGKRLYVKREALPQPEDSEEFYFADLIGLEARDSSDTLLGYISAVYNFGAGDLLELRDEEGGERLLPFTRQIVPEVDLAAGWIRVDPPPETEATEASENGEKNAPDA</sequence>
<keyword evidence="3 5" id="KW-0698">rRNA processing</keyword>
<evidence type="ECO:0000256" key="6">
    <source>
        <dbReference type="SAM" id="MobiDB-lite"/>
    </source>
</evidence>
<dbReference type="InterPro" id="IPR011033">
    <property type="entry name" value="PRC_barrel-like_sf"/>
</dbReference>
<dbReference type="HAMAP" id="MF_00014">
    <property type="entry name" value="Ribosome_mat_RimM"/>
    <property type="match status" value="1"/>
</dbReference>
<dbReference type="PANTHER" id="PTHR33692:SF1">
    <property type="entry name" value="RIBOSOME MATURATION FACTOR RIMM"/>
    <property type="match status" value="1"/>
</dbReference>
<dbReference type="InterPro" id="IPR036976">
    <property type="entry name" value="RimM_N_sf"/>
</dbReference>
<proteinExistence type="inferred from homology"/>
<dbReference type="InterPro" id="IPR056792">
    <property type="entry name" value="PRC_RimM"/>
</dbReference>